<evidence type="ECO:0000313" key="3">
    <source>
        <dbReference type="Proteomes" id="UP001162891"/>
    </source>
</evidence>
<proteinExistence type="predicted"/>
<protein>
    <recommendedName>
        <fullName evidence="1">Inhibitor I9 domain-containing protein</fullName>
    </recommendedName>
</protein>
<sequence>MTRNALLSLIVAAGVALGCGGSSPSRVDQPQTAYACGPGGTQPPAKLIVPTSGGVSGRWIVILNADVRDLHAVATLLAAEYGGHILSEWGIINGFAMSLDDSRAPALSEEPTVCYVEQDQLVSVD</sequence>
<keyword evidence="3" id="KW-1185">Reference proteome</keyword>
<feature type="domain" description="Inhibitor I9" evidence="1">
    <location>
        <begin position="91"/>
        <end position="124"/>
    </location>
</feature>
<dbReference type="RefSeq" id="WP_248362225.1">
    <property type="nucleotide sequence ID" value="NZ_AP025591.1"/>
</dbReference>
<accession>A0ABN6MS98</accession>
<reference evidence="3" key="1">
    <citation type="journal article" date="2022" name="Int. J. Syst. Evol. Microbiol.">
        <title>Anaeromyxobacter oryzae sp. nov., Anaeromyxobacter diazotrophicus sp. nov. and Anaeromyxobacter paludicola sp. nov., isolated from paddy soils.</title>
        <authorList>
            <person name="Itoh H."/>
            <person name="Xu Z."/>
            <person name="Mise K."/>
            <person name="Masuda Y."/>
            <person name="Ushijima N."/>
            <person name="Hayakawa C."/>
            <person name="Shiratori Y."/>
            <person name="Senoo K."/>
        </authorList>
    </citation>
    <scope>NUCLEOTIDE SEQUENCE [LARGE SCALE GENOMIC DNA]</scope>
    <source>
        <strain evidence="3">Red232</strain>
    </source>
</reference>
<evidence type="ECO:0000313" key="2">
    <source>
        <dbReference type="EMBL" id="BDG03816.1"/>
    </source>
</evidence>
<dbReference type="Pfam" id="PF05922">
    <property type="entry name" value="Inhibitor_I9"/>
    <property type="match status" value="1"/>
</dbReference>
<evidence type="ECO:0000259" key="1">
    <source>
        <dbReference type="Pfam" id="PF05922"/>
    </source>
</evidence>
<dbReference type="Gene3D" id="3.30.70.80">
    <property type="entry name" value="Peptidase S8 propeptide/proteinase inhibitor I9"/>
    <property type="match status" value="1"/>
</dbReference>
<dbReference type="SUPFAM" id="SSF54897">
    <property type="entry name" value="Protease propeptides/inhibitors"/>
    <property type="match status" value="1"/>
</dbReference>
<dbReference type="InterPro" id="IPR010259">
    <property type="entry name" value="S8pro/Inhibitor_I9"/>
</dbReference>
<name>A0ABN6MS98_9BACT</name>
<dbReference type="Proteomes" id="UP001162891">
    <property type="component" value="Chromosome"/>
</dbReference>
<organism evidence="2 3">
    <name type="scientific">Anaeromyxobacter oryzae</name>
    <dbReference type="NCBI Taxonomy" id="2918170"/>
    <lineage>
        <taxon>Bacteria</taxon>
        <taxon>Pseudomonadati</taxon>
        <taxon>Myxococcota</taxon>
        <taxon>Myxococcia</taxon>
        <taxon>Myxococcales</taxon>
        <taxon>Cystobacterineae</taxon>
        <taxon>Anaeromyxobacteraceae</taxon>
        <taxon>Anaeromyxobacter</taxon>
    </lineage>
</organism>
<gene>
    <name evidence="2" type="ORF">AMOR_28120</name>
</gene>
<dbReference type="PROSITE" id="PS51257">
    <property type="entry name" value="PROKAR_LIPOPROTEIN"/>
    <property type="match status" value="1"/>
</dbReference>
<dbReference type="InterPro" id="IPR037045">
    <property type="entry name" value="S8pro/Inhibitor_I9_sf"/>
</dbReference>
<dbReference type="EMBL" id="AP025591">
    <property type="protein sequence ID" value="BDG03816.1"/>
    <property type="molecule type" value="Genomic_DNA"/>
</dbReference>